<reference evidence="2 4" key="2">
    <citation type="submission" date="2023-11" db="EMBL/GenBank/DDBJ databases">
        <title>MicrobeMod: A computational toolkit for identifying prokaryotic methylation and restriction-modification with nanopore sequencing.</title>
        <authorList>
            <person name="Crits-Christoph A."/>
            <person name="Kang S.C."/>
            <person name="Lee H."/>
            <person name="Ostrov N."/>
        </authorList>
    </citation>
    <scope>NUCLEOTIDE SEQUENCE [LARGE SCALE GENOMIC DNA]</scope>
    <source>
        <strain evidence="2 4">ATCC 23090</strain>
    </source>
</reference>
<evidence type="ECO:0000313" key="3">
    <source>
        <dbReference type="Proteomes" id="UP000183788"/>
    </source>
</evidence>
<name>A0A1K1NGZ5_9BACT</name>
<dbReference type="AlphaFoldDB" id="A0A1K1NGZ5"/>
<dbReference type="Proteomes" id="UP000183788">
    <property type="component" value="Unassembled WGS sequence"/>
</dbReference>
<proteinExistence type="predicted"/>
<dbReference type="Proteomes" id="UP001326715">
    <property type="component" value="Chromosome"/>
</dbReference>
<evidence type="ECO:0000313" key="2">
    <source>
        <dbReference type="EMBL" id="WQG91138.1"/>
    </source>
</evidence>
<dbReference type="RefSeq" id="WP_072358054.1">
    <property type="nucleotide sequence ID" value="NZ_CP139972.1"/>
</dbReference>
<evidence type="ECO:0000313" key="1">
    <source>
        <dbReference type="EMBL" id="SFW34541.1"/>
    </source>
</evidence>
<dbReference type="OrthoDB" id="880927at2"/>
<protein>
    <submittedName>
        <fullName evidence="1">Uncharacterized protein</fullName>
    </submittedName>
</protein>
<dbReference type="EMBL" id="CP140154">
    <property type="protein sequence ID" value="WQG91138.1"/>
    <property type="molecule type" value="Genomic_DNA"/>
</dbReference>
<organism evidence="1 3">
    <name type="scientific">Chitinophaga sancti</name>
    <dbReference type="NCBI Taxonomy" id="1004"/>
    <lineage>
        <taxon>Bacteria</taxon>
        <taxon>Pseudomonadati</taxon>
        <taxon>Bacteroidota</taxon>
        <taxon>Chitinophagia</taxon>
        <taxon>Chitinophagales</taxon>
        <taxon>Chitinophagaceae</taxon>
        <taxon>Chitinophaga</taxon>
    </lineage>
</organism>
<gene>
    <name evidence="1" type="ORF">SAMN05661012_01295</name>
    <name evidence="2" type="ORF">SR876_06480</name>
</gene>
<sequence length="179" mass="19633">MAIIKDNVLFQLISGSLGNQITIYQRNGQTIVAKKRGRSKKKPTRKQLDARMMMAEAAAYAKTILKDPEIKAYYQSLAGPGQNAYNMAIKDAYKAPEVQNIAVVDTTVVVTAKDEFRVAEVEVRVVDSAGVILERGKAVLGRNGVDWYYKVGSLPAGGVICVLAVDLPGNETLREFRLE</sequence>
<evidence type="ECO:0000313" key="4">
    <source>
        <dbReference type="Proteomes" id="UP001326715"/>
    </source>
</evidence>
<accession>A0A1K1NGZ5</accession>
<reference evidence="1 3" key="1">
    <citation type="submission" date="2016-11" db="EMBL/GenBank/DDBJ databases">
        <authorList>
            <person name="Jaros S."/>
            <person name="Januszkiewicz K."/>
            <person name="Wedrychowicz H."/>
        </authorList>
    </citation>
    <scope>NUCLEOTIDE SEQUENCE [LARGE SCALE GENOMIC DNA]</scope>
    <source>
        <strain evidence="1 3">DSM 784</strain>
    </source>
</reference>
<keyword evidence="4" id="KW-1185">Reference proteome</keyword>
<dbReference type="EMBL" id="FPIZ01000003">
    <property type="protein sequence ID" value="SFW34541.1"/>
    <property type="molecule type" value="Genomic_DNA"/>
</dbReference>